<evidence type="ECO:0000313" key="1">
    <source>
        <dbReference type="EMBL" id="TMQ69683.1"/>
    </source>
</evidence>
<reference evidence="1 2" key="1">
    <citation type="journal article" date="2019" name="Nat. Microbiol.">
        <title>Mediterranean grassland soil C-N compound turnover is dependent on rainfall and depth, and is mediated by genomically divergent microorganisms.</title>
        <authorList>
            <person name="Diamond S."/>
            <person name="Andeer P.F."/>
            <person name="Li Z."/>
            <person name="Crits-Christoph A."/>
            <person name="Burstein D."/>
            <person name="Anantharaman K."/>
            <person name="Lane K.R."/>
            <person name="Thomas B.C."/>
            <person name="Pan C."/>
            <person name="Northen T.R."/>
            <person name="Banfield J.F."/>
        </authorList>
    </citation>
    <scope>NUCLEOTIDE SEQUENCE [LARGE SCALE GENOMIC DNA]</scope>
    <source>
        <strain evidence="1">WS_10</strain>
    </source>
</reference>
<name>A0A538U1E4_UNCEI</name>
<sequence length="80" mass="8066">MFSNVATTGTGSCSGCGLDACLVLNSMWVRRVPGAPGGDVFVSAAAPDGGNMATWQGSGADCAAVPTKPSSWGRIKALYR</sequence>
<gene>
    <name evidence="1" type="ORF">E6K80_10900</name>
</gene>
<organism evidence="1 2">
    <name type="scientific">Eiseniibacteriota bacterium</name>
    <dbReference type="NCBI Taxonomy" id="2212470"/>
    <lineage>
        <taxon>Bacteria</taxon>
        <taxon>Candidatus Eiseniibacteriota</taxon>
    </lineage>
</organism>
<proteinExistence type="predicted"/>
<accession>A0A538U1E4</accession>
<dbReference type="EMBL" id="VBPA01000277">
    <property type="protein sequence ID" value="TMQ69683.1"/>
    <property type="molecule type" value="Genomic_DNA"/>
</dbReference>
<comment type="caution">
    <text evidence="1">The sequence shown here is derived from an EMBL/GenBank/DDBJ whole genome shotgun (WGS) entry which is preliminary data.</text>
</comment>
<protein>
    <submittedName>
        <fullName evidence="1">Uncharacterized protein</fullName>
    </submittedName>
</protein>
<evidence type="ECO:0000313" key="2">
    <source>
        <dbReference type="Proteomes" id="UP000319836"/>
    </source>
</evidence>
<dbReference type="AlphaFoldDB" id="A0A538U1E4"/>
<dbReference type="Proteomes" id="UP000319836">
    <property type="component" value="Unassembled WGS sequence"/>
</dbReference>